<organism evidence="8 9">
    <name type="scientific">Erythroxylum novogranatense</name>
    <dbReference type="NCBI Taxonomy" id="1862640"/>
    <lineage>
        <taxon>Eukaryota</taxon>
        <taxon>Viridiplantae</taxon>
        <taxon>Streptophyta</taxon>
        <taxon>Embryophyta</taxon>
        <taxon>Tracheophyta</taxon>
        <taxon>Spermatophyta</taxon>
        <taxon>Magnoliopsida</taxon>
        <taxon>eudicotyledons</taxon>
        <taxon>Gunneridae</taxon>
        <taxon>Pentapetalae</taxon>
        <taxon>rosids</taxon>
        <taxon>fabids</taxon>
        <taxon>Malpighiales</taxon>
        <taxon>Erythroxylaceae</taxon>
        <taxon>Erythroxylum</taxon>
    </lineage>
</organism>
<sequence>MEAELASTNHPPGVFHQMLLVLGPTLVISLGYVDPGKWASTIDGGAHFGFGLVLPMFTFNVAAILCQYLSARIGVVTGKDLTQICSNEYSKFMCMSLGIQSSVSMMALDLTVILGIAHGLNLLFGVDLSTCVLLTAVDAVVSPLFSTFLEKRKANFFFTRVSFALFVLYVLGVLVSQPEISLTTNWMRPKLGDESLFALMSLLGANIMPHNFYLHSSMVLQHQGLSAVSKNALCHIHFCAICSIFCFIFMVNLVLLNSAANVFYSSGLIPLTFFEALSLPELVLRSPVAQIAFVLVLYLTNQITTLTWNLGGQVVLYDFVTLGMPNWLQRTTVRIIAIIPVLYCLWTCGVEGVYQLLIFTQVVIALQLPSSVIPLFRVASSRKIMGIIFVTEMIFGDSDWVGNLRWNMGMGSSVPYITLLMTAFSSFCMMLWLAATPLKSATRVDAQVWNWNAQIPIHEPSLHREGIILGDSRYDGKEHFSKQDQFLISEKSIDSCPDESITKPGPDLPETSMESGQELHQTTTEDNYSHGTFSSAQICYQEDHAPAEESLSVLTVGNDASDADLVDPKKLKVEPIDTVEKTVVVEGDLHVEKKDDEANAWEPDEFPKGVPGSTSSLTFDGPASLRSLSGKSDEGGNDAGSLSRLGGLGRAARRQFAAILEAFWGQLYNNHGQSTPDAKAKKWDVLMADSNLASFLLKVETIGKDVGGCFPSVGDIGSDSMVSSSLCDPARQPRMQNHIDSSYGIQSGSSSMWFNHMQLLDPYVHGSSHNVLDSFEKTYSSMRTLPSTNGWDIPRAMAGGSVHNVLDSTEKRYSSMRTQPSSDIWVTQPATIHGYQIGSIANQIAKDRGSNCLNGQLESAALISSSLGPQNYKDPYAAALALKLQNGLNSPQASQFTASRNSLLQPERAYYDPCLSGFVDNGCRPVNTKKYHSLPDIPGLAGPYAGLYMPEKSTKWESSVGRTSYELSLYANTGLGMDPLAFDGLSGGYGNGSLWSKQPFEQFGVGDKSCDVGRGVGRWSNSAAREGTCLMDSEAQLLCSFRDCIIKLLKLEGSDWLFRQNDGADEDLINHVATREKYFYEAEMRDMNLSGSSKNDNTGSGIMSVTSVPNCGEDCVWGVDLIVSFGVWCIHRILDLSVMEGRPELWGKYTYVLNSLQGIIDPAFSKPRRPLSPCFCLQVSPAYQNRSALPVSNGMLPPTAKPGRGKCTTSGMLLDLIKDVELAISCRKGRSGTTAGDVAFPKGKENIASVLKRYKRRLSNKPSGGN</sequence>
<comment type="similarity">
    <text evidence="2">Belongs to the NRAMP (TC 2.A.55) family.</text>
</comment>
<comment type="subcellular location">
    <subcellularLocation>
        <location evidence="1">Membrane</location>
        <topology evidence="1">Multi-pass membrane protein</topology>
    </subcellularLocation>
</comment>
<accession>A0AAV8UFS5</accession>
<dbReference type="PIRSF" id="PIRSF037378">
    <property type="entry name" value="EIN2"/>
    <property type="match status" value="1"/>
</dbReference>
<dbReference type="GO" id="GO:0034755">
    <property type="term" value="P:iron ion transmembrane transport"/>
    <property type="evidence" value="ECO:0007669"/>
    <property type="project" value="TreeGrafter"/>
</dbReference>
<feature type="transmembrane region" description="Helical" evidence="7">
    <location>
        <begin position="12"/>
        <end position="33"/>
    </location>
</feature>
<feature type="transmembrane region" description="Helical" evidence="7">
    <location>
        <begin position="291"/>
        <end position="311"/>
    </location>
</feature>
<keyword evidence="3 7" id="KW-0812">Transmembrane</keyword>
<evidence type="ECO:0000256" key="2">
    <source>
        <dbReference type="ARBA" id="ARBA00009965"/>
    </source>
</evidence>
<dbReference type="PANTHER" id="PTHR11706:SF75">
    <property type="entry name" value="ETHYLENE-INSENSITIVE PROTEIN 2"/>
    <property type="match status" value="1"/>
</dbReference>
<dbReference type="PANTHER" id="PTHR11706">
    <property type="entry name" value="SOLUTE CARRIER PROTEIN FAMILY 11 MEMBER"/>
    <property type="match status" value="1"/>
</dbReference>
<feature type="transmembrane region" description="Helical" evidence="7">
    <location>
        <begin position="122"/>
        <end position="145"/>
    </location>
</feature>
<evidence type="ECO:0000256" key="4">
    <source>
        <dbReference type="ARBA" id="ARBA00022989"/>
    </source>
</evidence>
<feature type="region of interest" description="Disordered" evidence="6">
    <location>
        <begin position="594"/>
        <end position="638"/>
    </location>
</feature>
<name>A0AAV8UFS5_9ROSI</name>
<comment type="caution">
    <text evidence="8">The sequence shown here is derived from an EMBL/GenBank/DDBJ whole genome shotgun (WGS) entry which is preliminary data.</text>
</comment>
<gene>
    <name evidence="8" type="ORF">K2173_019363</name>
</gene>
<evidence type="ECO:0008006" key="10">
    <source>
        <dbReference type="Google" id="ProtNLM"/>
    </source>
</evidence>
<evidence type="ECO:0000313" key="9">
    <source>
        <dbReference type="Proteomes" id="UP001159364"/>
    </source>
</evidence>
<feature type="transmembrane region" description="Helical" evidence="7">
    <location>
        <begin position="195"/>
        <end position="214"/>
    </location>
</feature>
<dbReference type="GO" id="GO:0005886">
    <property type="term" value="C:plasma membrane"/>
    <property type="evidence" value="ECO:0007669"/>
    <property type="project" value="TreeGrafter"/>
</dbReference>
<evidence type="ECO:0000256" key="3">
    <source>
        <dbReference type="ARBA" id="ARBA00022692"/>
    </source>
</evidence>
<dbReference type="Pfam" id="PF01566">
    <property type="entry name" value="Nramp"/>
    <property type="match status" value="1"/>
</dbReference>
<feature type="transmembrane region" description="Helical" evidence="7">
    <location>
        <begin position="414"/>
        <end position="435"/>
    </location>
</feature>
<feature type="transmembrane region" description="Helical" evidence="7">
    <location>
        <begin position="356"/>
        <end position="378"/>
    </location>
</feature>
<evidence type="ECO:0000256" key="7">
    <source>
        <dbReference type="SAM" id="Phobius"/>
    </source>
</evidence>
<dbReference type="GO" id="GO:0009873">
    <property type="term" value="P:ethylene-activated signaling pathway"/>
    <property type="evidence" value="ECO:0007669"/>
    <property type="project" value="InterPro"/>
</dbReference>
<dbReference type="AlphaFoldDB" id="A0AAV8UFS5"/>
<keyword evidence="5 7" id="KW-0472">Membrane</keyword>
<feature type="transmembrane region" description="Helical" evidence="7">
    <location>
        <begin position="45"/>
        <end position="71"/>
    </location>
</feature>
<dbReference type="PRINTS" id="PR00447">
    <property type="entry name" value="NATRESASSCMP"/>
</dbReference>
<evidence type="ECO:0000313" key="8">
    <source>
        <dbReference type="EMBL" id="KAJ8899666.1"/>
    </source>
</evidence>
<dbReference type="EMBL" id="JAIWQS010000008">
    <property type="protein sequence ID" value="KAJ8899666.1"/>
    <property type="molecule type" value="Genomic_DNA"/>
</dbReference>
<keyword evidence="4 7" id="KW-1133">Transmembrane helix</keyword>
<dbReference type="InterPro" id="IPR017187">
    <property type="entry name" value="EIN2"/>
</dbReference>
<evidence type="ECO:0000256" key="1">
    <source>
        <dbReference type="ARBA" id="ARBA00004141"/>
    </source>
</evidence>
<feature type="transmembrane region" description="Helical" evidence="7">
    <location>
        <begin position="157"/>
        <end position="175"/>
    </location>
</feature>
<reference evidence="8 9" key="1">
    <citation type="submission" date="2021-09" db="EMBL/GenBank/DDBJ databases">
        <title>Genomic insights and catalytic innovation underlie evolution of tropane alkaloids biosynthesis.</title>
        <authorList>
            <person name="Wang Y.-J."/>
            <person name="Tian T."/>
            <person name="Huang J.-P."/>
            <person name="Huang S.-X."/>
        </authorList>
    </citation>
    <scope>NUCLEOTIDE SEQUENCE [LARGE SCALE GENOMIC DNA]</scope>
    <source>
        <strain evidence="8">KIB-2018</strain>
        <tissue evidence="8">Leaf</tissue>
    </source>
</reference>
<feature type="transmembrane region" description="Helical" evidence="7">
    <location>
        <begin position="331"/>
        <end position="349"/>
    </location>
</feature>
<evidence type="ECO:0000256" key="6">
    <source>
        <dbReference type="SAM" id="MobiDB-lite"/>
    </source>
</evidence>
<proteinExistence type="inferred from homology"/>
<protein>
    <recommendedName>
        <fullName evidence="10">Ethylene-insensitive protein 2</fullName>
    </recommendedName>
</protein>
<evidence type="ECO:0000256" key="5">
    <source>
        <dbReference type="ARBA" id="ARBA00023136"/>
    </source>
</evidence>
<dbReference type="Proteomes" id="UP001159364">
    <property type="component" value="Linkage Group LG08"/>
</dbReference>
<dbReference type="InterPro" id="IPR001046">
    <property type="entry name" value="NRAMP_fam"/>
</dbReference>
<feature type="transmembrane region" description="Helical" evidence="7">
    <location>
        <begin position="235"/>
        <end position="256"/>
    </location>
</feature>
<feature type="transmembrane region" description="Helical" evidence="7">
    <location>
        <begin position="262"/>
        <end position="279"/>
    </location>
</feature>
<keyword evidence="9" id="KW-1185">Reference proteome</keyword>
<dbReference type="GO" id="GO:0015086">
    <property type="term" value="F:cadmium ion transmembrane transporter activity"/>
    <property type="evidence" value="ECO:0007669"/>
    <property type="project" value="TreeGrafter"/>
</dbReference>
<dbReference type="GO" id="GO:0005384">
    <property type="term" value="F:manganese ion transmembrane transporter activity"/>
    <property type="evidence" value="ECO:0007669"/>
    <property type="project" value="TreeGrafter"/>
</dbReference>